<dbReference type="eggNOG" id="COG4278">
    <property type="taxonomic scope" value="Bacteria"/>
</dbReference>
<dbReference type="KEGG" id="scy:SCATT_20460"/>
<dbReference type="KEGG" id="sct:SCAT_2064"/>
<evidence type="ECO:0000313" key="1">
    <source>
        <dbReference type="EMBL" id="AEW94417.1"/>
    </source>
</evidence>
<dbReference type="Proteomes" id="UP000007842">
    <property type="component" value="Chromosome"/>
</dbReference>
<dbReference type="HOGENOM" id="CLU_107607_3_0_11"/>
<accession>F8JZR6</accession>
<dbReference type="RefSeq" id="WP_014142811.1">
    <property type="nucleotide sequence ID" value="NC_016111.1"/>
</dbReference>
<proteinExistence type="predicted"/>
<organism evidence="1 2">
    <name type="scientific">Streptantibioticus cattleyicolor (strain ATCC 35852 / DSM 46488 / JCM 4925 / NBRC 14057 / NRRL 8057)</name>
    <name type="common">Streptomyces cattleya</name>
    <dbReference type="NCBI Taxonomy" id="1003195"/>
    <lineage>
        <taxon>Bacteria</taxon>
        <taxon>Bacillati</taxon>
        <taxon>Actinomycetota</taxon>
        <taxon>Actinomycetes</taxon>
        <taxon>Kitasatosporales</taxon>
        <taxon>Streptomycetaceae</taxon>
        <taxon>Streptantibioticus</taxon>
    </lineage>
</organism>
<keyword evidence="2" id="KW-1185">Reference proteome</keyword>
<dbReference type="STRING" id="1003195.SCATT_20460"/>
<sequence length="152" mass="16444">MTITHAGQAEVLGLISPALRARLITDVRKNWPDLTDDMGERGVNQTAAFLVTSARTTETLTPSLRVDAFWHRFILRSQDYAAFSERLGAGFIHHFPDPSEQTDPVKGRAALERATAAIAAAGFTIDAEFWPGMGAAECTQCHAGCTDSPVNT</sequence>
<reference evidence="2" key="1">
    <citation type="submission" date="2011-12" db="EMBL/GenBank/DDBJ databases">
        <title>Complete genome sequence of Streptomyces cattleya strain DSM 46488.</title>
        <authorList>
            <person name="Ou H.-Y."/>
            <person name="Li P."/>
            <person name="Zhao C."/>
            <person name="O'Hagan D."/>
            <person name="Deng Z."/>
        </authorList>
    </citation>
    <scope>NUCLEOTIDE SEQUENCE [LARGE SCALE GENOMIC DNA]</scope>
    <source>
        <strain evidence="2">ATCC 35852 / DSM 46488 / JCM 4925 / NBRC 14057 / NRRL 8057</strain>
    </source>
</reference>
<gene>
    <name evidence="1" type="ordered locus">SCATT_20460</name>
</gene>
<dbReference type="PATRIC" id="fig|1003195.11.peg.3582"/>
<accession>G8WZC0</accession>
<dbReference type="AlphaFoldDB" id="F8JZR6"/>
<protein>
    <submittedName>
        <fullName evidence="1">Uncharacterized protein</fullName>
    </submittedName>
</protein>
<evidence type="ECO:0000313" key="2">
    <source>
        <dbReference type="Proteomes" id="UP000007842"/>
    </source>
</evidence>
<name>F8JZR6_STREN</name>
<dbReference type="OrthoDB" id="5328543at2"/>
<dbReference type="EMBL" id="CP003219">
    <property type="protein sequence ID" value="AEW94417.1"/>
    <property type="molecule type" value="Genomic_DNA"/>
</dbReference>